<evidence type="ECO:0000256" key="1">
    <source>
        <dbReference type="ARBA" id="ARBA00010746"/>
    </source>
</evidence>
<protein>
    <recommendedName>
        <fullName evidence="4">Dirigent protein</fullName>
    </recommendedName>
</protein>
<dbReference type="Gramene" id="HORVU.MOREX.r2.5HG0435500.1">
    <property type="protein sequence ID" value="HORVU.MOREX.r2.5HG0435500.1.CDS.1"/>
    <property type="gene ID" value="HORVU.MOREX.r2.5HG0435500"/>
</dbReference>
<comment type="subunit">
    <text evidence="2 4">Homodimer.</text>
</comment>
<sequence length="206" mass="22296">MQNQSSGLIQNEIQFLKTENAMRRTLSVLAVLLLLLAFHPRNAADAHAHRFRLGKEKVTNLHFYLHDTLSGRDPTAVPVARGAGATPRPGDPTPFSSVYVVDDVLTEGPERTSRVVGSAQGLYASTGRHALGLVLGIDFALNDYNGSSFVVFSRNPVADGDGRELAVVGGRGAFRMARGFALLRTHYLNTGNGDAIIEYNVTLLHQ</sequence>
<organism evidence="5 6">
    <name type="scientific">Hordeum vulgare subsp. vulgare</name>
    <name type="common">Domesticated barley</name>
    <dbReference type="NCBI Taxonomy" id="112509"/>
    <lineage>
        <taxon>Eukaryota</taxon>
        <taxon>Viridiplantae</taxon>
        <taxon>Streptophyta</taxon>
        <taxon>Embryophyta</taxon>
        <taxon>Tracheophyta</taxon>
        <taxon>Spermatophyta</taxon>
        <taxon>Magnoliopsida</taxon>
        <taxon>Liliopsida</taxon>
        <taxon>Poales</taxon>
        <taxon>Poaceae</taxon>
        <taxon>BOP clade</taxon>
        <taxon>Pooideae</taxon>
        <taxon>Triticodae</taxon>
        <taxon>Triticeae</taxon>
        <taxon>Hordeinae</taxon>
        <taxon>Hordeum</taxon>
    </lineage>
</organism>
<dbReference type="GO" id="GO:0048046">
    <property type="term" value="C:apoplast"/>
    <property type="evidence" value="ECO:0007669"/>
    <property type="project" value="UniProtKB-SubCell"/>
</dbReference>
<keyword evidence="3 4" id="KW-0964">Secreted</keyword>
<dbReference type="PANTHER" id="PTHR21495">
    <property type="entry name" value="NUCLEOPORIN-RELATED"/>
    <property type="match status" value="1"/>
</dbReference>
<keyword evidence="6" id="KW-1185">Reference proteome</keyword>
<comment type="subcellular location">
    <subcellularLocation>
        <location evidence="4">Secreted</location>
        <location evidence="4">Extracellular space</location>
        <location evidence="4">Apoplast</location>
    </subcellularLocation>
</comment>
<name>A0A8I6XYA5_HORVV</name>
<keyword evidence="4" id="KW-0052">Apoplast</keyword>
<dbReference type="Pfam" id="PF03018">
    <property type="entry name" value="Dirigent"/>
    <property type="match status" value="1"/>
</dbReference>
<reference evidence="5" key="3">
    <citation type="submission" date="2022-01" db="UniProtKB">
        <authorList>
            <consortium name="EnsemblPlants"/>
        </authorList>
    </citation>
    <scope>IDENTIFICATION</scope>
    <source>
        <strain evidence="5">subsp. vulgare</strain>
    </source>
</reference>
<proteinExistence type="inferred from homology"/>
<comment type="similarity">
    <text evidence="1 4">Belongs to the plant dirigent protein family.</text>
</comment>
<evidence type="ECO:0000313" key="6">
    <source>
        <dbReference type="Proteomes" id="UP000011116"/>
    </source>
</evidence>
<dbReference type="AlphaFoldDB" id="A0A8I6XYA5"/>
<reference evidence="6" key="1">
    <citation type="journal article" date="2012" name="Nature">
        <title>A physical, genetic and functional sequence assembly of the barley genome.</title>
        <authorList>
            <consortium name="The International Barley Genome Sequencing Consortium"/>
            <person name="Mayer K.F."/>
            <person name="Waugh R."/>
            <person name="Brown J.W."/>
            <person name="Schulman A."/>
            <person name="Langridge P."/>
            <person name="Platzer M."/>
            <person name="Fincher G.B."/>
            <person name="Muehlbauer G.J."/>
            <person name="Sato K."/>
            <person name="Close T.J."/>
            <person name="Wise R.P."/>
            <person name="Stein N."/>
        </authorList>
    </citation>
    <scope>NUCLEOTIDE SEQUENCE [LARGE SCALE GENOMIC DNA]</scope>
    <source>
        <strain evidence="6">cv. Morex</strain>
    </source>
</reference>
<dbReference type="EnsemblPlants" id="HORVU.MOREX.r3.5HG0523980.1">
    <property type="protein sequence ID" value="HORVU.MOREX.r3.5HG0523980.1.CDS1"/>
    <property type="gene ID" value="HORVU.MOREX.r3.5HG0523980"/>
</dbReference>
<accession>A0A8I6XYA5</accession>
<dbReference type="GO" id="GO:0009699">
    <property type="term" value="P:phenylpropanoid biosynthetic process"/>
    <property type="evidence" value="ECO:0007669"/>
    <property type="project" value="UniProtKB-ARBA"/>
</dbReference>
<dbReference type="Proteomes" id="UP000011116">
    <property type="component" value="Chromosome 5H"/>
</dbReference>
<comment type="function">
    <text evidence="4">Dirigent proteins impart stereoselectivity on the phenoxy radical-coupling reaction, yielding optically active lignans from two molecules of coniferyl alcohol in the biosynthesis of lignans, flavonolignans, and alkaloids and thus plays a central role in plant secondary metabolism.</text>
</comment>
<dbReference type="Gramene" id="HORVU.MOREX.r3.5HG0523980.1">
    <property type="protein sequence ID" value="HORVU.MOREX.r3.5HG0523980.1.CDS1"/>
    <property type="gene ID" value="HORVU.MOREX.r3.5HG0523980"/>
</dbReference>
<dbReference type="InterPro" id="IPR044859">
    <property type="entry name" value="Allene_oxi_cyc_Dirigent"/>
</dbReference>
<dbReference type="SMR" id="A0A8I6XYA5"/>
<reference evidence="5" key="2">
    <citation type="submission" date="2020-10" db="EMBL/GenBank/DDBJ databases">
        <authorList>
            <person name="Scholz U."/>
            <person name="Mascher M."/>
            <person name="Fiebig A."/>
        </authorList>
    </citation>
    <scope>NUCLEOTIDE SEQUENCE [LARGE SCALE GENOMIC DNA]</scope>
    <source>
        <strain evidence="5">cv. Morex</strain>
    </source>
</reference>
<evidence type="ECO:0000256" key="3">
    <source>
        <dbReference type="ARBA" id="ARBA00022525"/>
    </source>
</evidence>
<dbReference type="Gene3D" id="2.40.480.10">
    <property type="entry name" value="Allene oxide cyclase-like"/>
    <property type="match status" value="1"/>
</dbReference>
<evidence type="ECO:0000313" key="5">
    <source>
        <dbReference type="EnsemblPlants" id="HORVU.MOREX.r3.5HG0523980.1.CDS1"/>
    </source>
</evidence>
<dbReference type="InterPro" id="IPR004265">
    <property type="entry name" value="Dirigent"/>
</dbReference>
<evidence type="ECO:0000256" key="4">
    <source>
        <dbReference type="RuleBase" id="RU363099"/>
    </source>
</evidence>
<evidence type="ECO:0000256" key="2">
    <source>
        <dbReference type="ARBA" id="ARBA00011738"/>
    </source>
</evidence>